<feature type="domain" description="Zinc-ribbon 15" evidence="1">
    <location>
        <begin position="20"/>
        <end position="68"/>
    </location>
</feature>
<proteinExistence type="predicted"/>
<evidence type="ECO:0000313" key="2">
    <source>
        <dbReference type="EMBL" id="SHJ47163.1"/>
    </source>
</evidence>
<dbReference type="EMBL" id="FQYU01000005">
    <property type="protein sequence ID" value="SHJ47163.1"/>
    <property type="molecule type" value="Genomic_DNA"/>
</dbReference>
<evidence type="ECO:0000313" key="3">
    <source>
        <dbReference type="Proteomes" id="UP000184543"/>
    </source>
</evidence>
<dbReference type="Pfam" id="PF17032">
    <property type="entry name" value="Zn_ribbon_15"/>
    <property type="match status" value="1"/>
</dbReference>
<name>A0A1M6JKH4_9FLAO</name>
<reference evidence="3" key="1">
    <citation type="submission" date="2016-11" db="EMBL/GenBank/DDBJ databases">
        <authorList>
            <person name="Varghese N."/>
            <person name="Submissions S."/>
        </authorList>
    </citation>
    <scope>NUCLEOTIDE SEQUENCE [LARGE SCALE GENOMIC DNA]</scope>
    <source>
        <strain evidence="3">DSM 19858</strain>
    </source>
</reference>
<gene>
    <name evidence="2" type="ORF">SAMN04488513_10561</name>
</gene>
<dbReference type="RefSeq" id="WP_072994534.1">
    <property type="nucleotide sequence ID" value="NZ_FQYU01000005.1"/>
</dbReference>
<sequence length="81" mass="9366">MILFFGTRPGKTEIKQLTGVACPYCEQVGTISVSKSSNWFHLFWIKLFKISNHLIAECSHCKRVYFEDEFSEAMRKALDSD</sequence>
<dbReference type="OrthoDB" id="766141at2"/>
<dbReference type="AlphaFoldDB" id="A0A1M6JKH4"/>
<organism evidence="2 3">
    <name type="scientific">Pseudozobellia thermophila</name>
    <dbReference type="NCBI Taxonomy" id="192903"/>
    <lineage>
        <taxon>Bacteria</taxon>
        <taxon>Pseudomonadati</taxon>
        <taxon>Bacteroidota</taxon>
        <taxon>Flavobacteriia</taxon>
        <taxon>Flavobacteriales</taxon>
        <taxon>Flavobacteriaceae</taxon>
        <taxon>Pseudozobellia</taxon>
    </lineage>
</organism>
<dbReference type="InterPro" id="IPR031493">
    <property type="entry name" value="Zinc_ribbon_15"/>
</dbReference>
<dbReference type="Proteomes" id="UP000184543">
    <property type="component" value="Unassembled WGS sequence"/>
</dbReference>
<evidence type="ECO:0000259" key="1">
    <source>
        <dbReference type="Pfam" id="PF17032"/>
    </source>
</evidence>
<accession>A0A1M6JKH4</accession>
<protein>
    <recommendedName>
        <fullName evidence="1">Zinc-ribbon 15 domain-containing protein</fullName>
    </recommendedName>
</protein>
<keyword evidence="3" id="KW-1185">Reference proteome</keyword>